<dbReference type="Proteomes" id="UP000746595">
    <property type="component" value="Unassembled WGS sequence"/>
</dbReference>
<evidence type="ECO:0000256" key="3">
    <source>
        <dbReference type="ARBA" id="ARBA00022475"/>
    </source>
</evidence>
<dbReference type="InterPro" id="IPR007554">
    <property type="entry name" value="Glycerophosphate_synth"/>
</dbReference>
<comment type="caution">
    <text evidence="9">The sequence shown here is derived from an EMBL/GenBank/DDBJ whole genome shotgun (WGS) entry which is preliminary data.</text>
</comment>
<organism evidence="9 10">
    <name type="scientific">Paeniglutamicibacter terrestris</name>
    <dbReference type="NCBI Taxonomy" id="2723403"/>
    <lineage>
        <taxon>Bacteria</taxon>
        <taxon>Bacillati</taxon>
        <taxon>Actinomycetota</taxon>
        <taxon>Actinomycetes</taxon>
        <taxon>Micrococcales</taxon>
        <taxon>Micrococcaceae</taxon>
        <taxon>Paeniglutamicibacter</taxon>
    </lineage>
</organism>
<dbReference type="EMBL" id="JAAWVT010000014">
    <property type="protein sequence ID" value="NKG22685.1"/>
    <property type="molecule type" value="Genomic_DNA"/>
</dbReference>
<dbReference type="Gene3D" id="3.40.50.12580">
    <property type="match status" value="2"/>
</dbReference>
<evidence type="ECO:0000256" key="6">
    <source>
        <dbReference type="ARBA" id="ARBA00023136"/>
    </source>
</evidence>
<dbReference type="Pfam" id="PF04464">
    <property type="entry name" value="Glyphos_transf"/>
    <property type="match status" value="2"/>
</dbReference>
<dbReference type="InterPro" id="IPR051612">
    <property type="entry name" value="Teichoic_Acid_Biosynth"/>
</dbReference>
<dbReference type="PANTHER" id="PTHR37316">
    <property type="entry name" value="TEICHOIC ACID GLYCEROL-PHOSPHATE PRIMASE"/>
    <property type="match status" value="1"/>
</dbReference>
<keyword evidence="10" id="KW-1185">Reference proteome</keyword>
<sequence>MNRKTRTNKGALSLTVSQVGTDLLVRTHSNQQPSGLSFLRGTTIIARSELKTSTQIGPDVFDSFGTFDLVRLTKQWQTAVTKMLAEDSEFAEDPENAEESEDGGGYDPTVGYLRVCMEYAGEVGALPLGVAAVEIPGHDLPLSRAEMNQLVEEGTLDEGDAVRFHRVIGRAGETELGKLEQNNSPYGSAHPYINKRGELAIAMNRSVTHSVKLRTDAISVHEGSLRLAGLAYSKTSRIVSGQLLVIGRRSGQEFTAPADLRLVQPQTSKRYGFGRYSWNAEVSFVGQDWQQIDTSDNFDVYLEVVIFGVEDPVRLRIARTPYAIRATTRGGDFTLDGKTLVINPYYTFKRKATSLILEVIERESFEVLQNFNPVLNKVAARGRKPIWLIGELPYKAQDNGYHFFKYVRENHPEVDAYYVIDLSSPEFENVRALGNVVGYQSKEHFEIALAADRIIGSHHPDYLYPTRHPAFVSKSRAGKVFLQHGVMGTKWMVPNYGKKSVGFTTDLFCVSSEHEKSYIVGDFGYDPKEVAVTGLPRFDALFNTDVQVRSRQVLIIPTWRDWLQNGEAFIESEYFQQWNGFLHDPELAKLVRENDLELLFCLHPNMQHFRAYFQDAPVRIIEQGEVDVQYLMKQSAAMVTDYSSVGFDFSFLEKPVHYFQFDRGRFLGKSGSHLDLDQELPGAIAVTREALIERLSETVERGMSIDPTNHDRASNFIVARDRNHSARVFEAISKLQVSPLRVKKLQQNELADKVQNRFRRSGYYYPVMKRMQSLLRRLPTDGELIVFESGLGKQYADSPRYIYEELLRRGDTRKKVWIYSGQHKFTDPNTIAVKRLSMEYFWHLARAKYWVVNQNLPFYVTRRKAGIYVQTWHGTPLKRMLNDIEDIQGRDEGYLERVTRAISQWSYLLSPSPYATEAMRSAFAYKGPILELGYPRNDPLLEPSAPTRAQAIKNTLGIPDEHKVVLYAPTFRDDAGNGKGRFTFQLPFDLETFNERFGENTVLLLRMHVLVSSGISVPNELAGRVLNLSAYPEIQDLYLVSDVLITDYSSVFFDYALLRRPIVFFAYDLDNYRDNLRGFYLDYDKELPGPIVRDEEELWDVLGEALSGQQAVTGPSDAFIAKFAPHDDGFSARRVVDEIFGVEGSDPARVAANGFGSGHESR</sequence>
<protein>
    <submittedName>
        <fullName evidence="9">CDP-glycerol glycerophosphotransferase</fullName>
    </submittedName>
</protein>
<evidence type="ECO:0000313" key="9">
    <source>
        <dbReference type="EMBL" id="NKG22685.1"/>
    </source>
</evidence>
<feature type="compositionally biased region" description="Acidic residues" evidence="7">
    <location>
        <begin position="87"/>
        <end position="104"/>
    </location>
</feature>
<dbReference type="SUPFAM" id="SSF53756">
    <property type="entry name" value="UDP-Glycosyltransferase/glycogen phosphorylase"/>
    <property type="match status" value="2"/>
</dbReference>
<evidence type="ECO:0000313" key="10">
    <source>
        <dbReference type="Proteomes" id="UP000746595"/>
    </source>
</evidence>
<reference evidence="9 10" key="1">
    <citation type="submission" date="2020-04" db="EMBL/GenBank/DDBJ databases">
        <title>Paeniglutamicibacter sp. ANT13_2, a novel actinomycete isolated from sediment in Antarctica.</title>
        <authorList>
            <person name="Sakdapetsiri C."/>
            <person name="Pinyakong O."/>
        </authorList>
    </citation>
    <scope>NUCLEOTIDE SEQUENCE [LARGE SCALE GENOMIC DNA]</scope>
    <source>
        <strain evidence="9 10">ANT13_2</strain>
    </source>
</reference>
<gene>
    <name evidence="9" type="ORF">HED64_18475</name>
</gene>
<feature type="domain" description="TarS C-terminal" evidence="8">
    <location>
        <begin position="215"/>
        <end position="356"/>
    </location>
</feature>
<evidence type="ECO:0000256" key="5">
    <source>
        <dbReference type="ARBA" id="ARBA00022944"/>
    </source>
</evidence>
<dbReference type="PANTHER" id="PTHR37316:SF3">
    <property type="entry name" value="TEICHOIC ACID GLYCEROL-PHOSPHATE TRANSFERASE"/>
    <property type="match status" value="1"/>
</dbReference>
<comment type="similarity">
    <text evidence="2">Belongs to the CDP-glycerol glycerophosphotransferase family.</text>
</comment>
<evidence type="ECO:0000256" key="7">
    <source>
        <dbReference type="SAM" id="MobiDB-lite"/>
    </source>
</evidence>
<accession>A0ABX1GAZ5</accession>
<comment type="subcellular location">
    <subcellularLocation>
        <location evidence="1">Cell membrane</location>
        <topology evidence="1">Peripheral membrane protein</topology>
    </subcellularLocation>
</comment>
<feature type="region of interest" description="Disordered" evidence="7">
    <location>
        <begin position="87"/>
        <end position="106"/>
    </location>
</feature>
<evidence type="ECO:0000256" key="2">
    <source>
        <dbReference type="ARBA" id="ARBA00010488"/>
    </source>
</evidence>
<dbReference type="RefSeq" id="WP_168153431.1">
    <property type="nucleotide sequence ID" value="NZ_JAAWVT010000014.1"/>
</dbReference>
<evidence type="ECO:0000256" key="4">
    <source>
        <dbReference type="ARBA" id="ARBA00022679"/>
    </source>
</evidence>
<keyword evidence="3" id="KW-1003">Cell membrane</keyword>
<dbReference type="Gene3D" id="3.40.50.11820">
    <property type="match status" value="1"/>
</dbReference>
<keyword evidence="5" id="KW-0777">Teichoic acid biosynthesis</keyword>
<dbReference type="Pfam" id="PF18674">
    <property type="entry name" value="TarS_C1"/>
    <property type="match status" value="1"/>
</dbReference>
<dbReference type="InterPro" id="IPR043148">
    <property type="entry name" value="TagF_C"/>
</dbReference>
<evidence type="ECO:0000256" key="1">
    <source>
        <dbReference type="ARBA" id="ARBA00004202"/>
    </source>
</evidence>
<keyword evidence="4" id="KW-0808">Transferase</keyword>
<name>A0ABX1GAZ5_9MICC</name>
<evidence type="ECO:0000259" key="8">
    <source>
        <dbReference type="Pfam" id="PF18674"/>
    </source>
</evidence>
<dbReference type="InterPro" id="IPR043149">
    <property type="entry name" value="TagF_N"/>
</dbReference>
<proteinExistence type="inferred from homology"/>
<keyword evidence="6" id="KW-0472">Membrane</keyword>
<dbReference type="InterPro" id="IPR041038">
    <property type="entry name" value="TarS_C1"/>
</dbReference>